<gene>
    <name evidence="1" type="ORF">NCTC12078_00485</name>
</gene>
<organism evidence="1 2">
    <name type="scientific">Chryseobacterium taihuense</name>
    <dbReference type="NCBI Taxonomy" id="1141221"/>
    <lineage>
        <taxon>Bacteria</taxon>
        <taxon>Pseudomonadati</taxon>
        <taxon>Bacteroidota</taxon>
        <taxon>Flavobacteriia</taxon>
        <taxon>Flavobacteriales</taxon>
        <taxon>Weeksellaceae</taxon>
        <taxon>Chryseobacterium group</taxon>
        <taxon>Chryseobacterium</taxon>
    </lineage>
</organism>
<name>A0A4U8WK08_9FLAO</name>
<accession>A0A4U8WK08</accession>
<dbReference type="KEGG" id="ctai:NCTC12078_00485"/>
<proteinExistence type="predicted"/>
<dbReference type="Proteomes" id="UP000290013">
    <property type="component" value="Chromosome"/>
</dbReference>
<reference evidence="1 2" key="1">
    <citation type="submission" date="2019-02" db="EMBL/GenBank/DDBJ databases">
        <authorList>
            <consortium name="Pathogen Informatics"/>
        </authorList>
    </citation>
    <scope>NUCLEOTIDE SEQUENCE [LARGE SCALE GENOMIC DNA]</scope>
    <source>
        <strain evidence="1 2">3012STDY6944375</strain>
    </source>
</reference>
<sequence length="154" mass="17450">MKKMFTLRGVSNTGKTTKVKQIAQWVINNYAVTKPHNIDTTKGEILGILEVNKLRIGFISAGDDLAQVKKVEQLLSDNKNEDDSKDTVDIIINACRTRGAGRRYLESNFNRNTGWVLTNIYVERFTAAQITQQASRDTQIFDELKSWLTGLEKL</sequence>
<evidence type="ECO:0000313" key="2">
    <source>
        <dbReference type="Proteomes" id="UP000290013"/>
    </source>
</evidence>
<protein>
    <submittedName>
        <fullName evidence="1">Uncharacterized protein</fullName>
    </submittedName>
</protein>
<dbReference type="RefSeq" id="WP_130913336.1">
    <property type="nucleotide sequence ID" value="NZ_LR215974.1"/>
</dbReference>
<dbReference type="EMBL" id="LR215974">
    <property type="protein sequence ID" value="VFB02509.1"/>
    <property type="molecule type" value="Genomic_DNA"/>
</dbReference>
<dbReference type="AlphaFoldDB" id="A0A4U8WK08"/>
<evidence type="ECO:0000313" key="1">
    <source>
        <dbReference type="EMBL" id="VFB02509.1"/>
    </source>
</evidence>